<accession>D6PJ16</accession>
<feature type="compositionally biased region" description="Low complexity" evidence="1">
    <location>
        <begin position="369"/>
        <end position="383"/>
    </location>
</feature>
<dbReference type="SUPFAM" id="SSF53474">
    <property type="entry name" value="alpha/beta-Hydrolases"/>
    <property type="match status" value="1"/>
</dbReference>
<dbReference type="PANTHER" id="PTHR12482">
    <property type="entry name" value="LIPASE ROG1-RELATED-RELATED"/>
    <property type="match status" value="1"/>
</dbReference>
<reference evidence="3" key="1">
    <citation type="journal article" date="2010" name="ISME J.">
        <title>Metagenome of the Mediterranean deep chlorophyll maximum studied by direct and fosmid library 454 pyrosequencing.</title>
        <authorList>
            <person name="Ghai R."/>
            <person name="Martin-Cuadrado A.B."/>
            <person name="Molto A.G."/>
            <person name="Heredia I.G."/>
            <person name="Cabrera R."/>
            <person name="Martin J."/>
            <person name="Verdu M."/>
            <person name="Deschamps P."/>
            <person name="Moreira D."/>
            <person name="Lopez-Garcia P."/>
            <person name="Mira A."/>
            <person name="Rodriguez-Valera F."/>
        </authorList>
    </citation>
    <scope>NUCLEOTIDE SEQUENCE</scope>
</reference>
<feature type="compositionally biased region" description="Basic and acidic residues" evidence="1">
    <location>
        <begin position="357"/>
        <end position="368"/>
    </location>
</feature>
<evidence type="ECO:0000256" key="1">
    <source>
        <dbReference type="SAM" id="MobiDB-lite"/>
    </source>
</evidence>
<proteinExistence type="predicted"/>
<dbReference type="InterPro" id="IPR044294">
    <property type="entry name" value="Lipase-like"/>
</dbReference>
<name>D6PJ16_9ZZZZ</name>
<dbReference type="Pfam" id="PF05057">
    <property type="entry name" value="DUF676"/>
    <property type="match status" value="1"/>
</dbReference>
<dbReference type="EMBL" id="GU943087">
    <property type="protein sequence ID" value="ADD95717.1"/>
    <property type="molecule type" value="Genomic_DNA"/>
</dbReference>
<dbReference type="InterPro" id="IPR029058">
    <property type="entry name" value="AB_hydrolase_fold"/>
</dbReference>
<dbReference type="AlphaFoldDB" id="D6PJ16"/>
<organism evidence="3">
    <name type="scientific">uncultured organism MedDCM-OCT-S04-C12</name>
    <dbReference type="NCBI Taxonomy" id="743608"/>
    <lineage>
        <taxon>unclassified sequences</taxon>
        <taxon>environmental samples</taxon>
    </lineage>
</organism>
<evidence type="ECO:0000313" key="3">
    <source>
        <dbReference type="EMBL" id="ADD95717.1"/>
    </source>
</evidence>
<sequence>MKILLVLGIILVAKAAFVGSEHLCVLVHGIMGTDSDLKYLGSRLEEHGCVVLLSQSNWWIKSLSGIETAAKRLVEEIHTVQLSKPWLRKISFVGNSLGGLFCRYAVKLLSRDSLDTHMFYAGPGAAPLQPEIFVSIATPHLGVLDYMWAEDRIGTLPSILKTTISWISRTMWQSGLELFFEDSEALQECILVRMGCDEEFLEPLRWFRKRRLYANLDLDFVVNLHTAAFLDPESVHRLRSENIYSGVKSTEAHVATQLFSEKASDVPLCRSVGSAPFRSLPLSERESIYATIRSRLDSLGWEKVIVYFPTSLPLALAHNKIASLRRPWTFGLYSILGFDEGDPVMDEAAAFVAGRAGEVESEPKELVDGAKSSSDSSASPGSAHEIEIKDL</sequence>
<dbReference type="Gene3D" id="3.40.50.1820">
    <property type="entry name" value="alpha/beta hydrolase"/>
    <property type="match status" value="1"/>
</dbReference>
<protein>
    <recommendedName>
        <fullName evidence="2">DUF676 domain-containing protein</fullName>
    </recommendedName>
</protein>
<feature type="region of interest" description="Disordered" evidence="1">
    <location>
        <begin position="356"/>
        <end position="391"/>
    </location>
</feature>
<dbReference type="InterPro" id="IPR007751">
    <property type="entry name" value="DUF676_lipase-like"/>
</dbReference>
<dbReference type="PANTHER" id="PTHR12482:SF62">
    <property type="entry name" value="LIPASE ROG1-RELATED"/>
    <property type="match status" value="1"/>
</dbReference>
<evidence type="ECO:0000259" key="2">
    <source>
        <dbReference type="Pfam" id="PF05057"/>
    </source>
</evidence>
<feature type="domain" description="DUF676" evidence="2">
    <location>
        <begin position="21"/>
        <end position="226"/>
    </location>
</feature>